<sequence>MGFRHILARLRSSDNRQVATESRMTPAELRKLGDQYGRGWQSHLAREMRVNDRTVRRWVAGATEIHPALEKRIRQILRKRNRKEG</sequence>
<organism evidence="1 2">
    <name type="scientific">Aquisphaera giovannonii</name>
    <dbReference type="NCBI Taxonomy" id="406548"/>
    <lineage>
        <taxon>Bacteria</taxon>
        <taxon>Pseudomonadati</taxon>
        <taxon>Planctomycetota</taxon>
        <taxon>Planctomycetia</taxon>
        <taxon>Isosphaerales</taxon>
        <taxon>Isosphaeraceae</taxon>
        <taxon>Aquisphaera</taxon>
    </lineage>
</organism>
<evidence type="ECO:0000313" key="1">
    <source>
        <dbReference type="EMBL" id="QEH36566.1"/>
    </source>
</evidence>
<dbReference type="AlphaFoldDB" id="A0A5B9W7B3"/>
<proteinExistence type="predicted"/>
<dbReference type="Proteomes" id="UP000324233">
    <property type="component" value="Chromosome"/>
</dbReference>
<evidence type="ECO:0000313" key="2">
    <source>
        <dbReference type="Proteomes" id="UP000324233"/>
    </source>
</evidence>
<protein>
    <recommendedName>
        <fullName evidence="3">Transcriptional regulator</fullName>
    </recommendedName>
</protein>
<name>A0A5B9W7B3_9BACT</name>
<keyword evidence="2" id="KW-1185">Reference proteome</keyword>
<accession>A0A5B9W7B3</accession>
<reference evidence="1 2" key="1">
    <citation type="submission" date="2019-08" db="EMBL/GenBank/DDBJ databases">
        <title>Deep-cultivation of Planctomycetes and their phenomic and genomic characterization uncovers novel biology.</title>
        <authorList>
            <person name="Wiegand S."/>
            <person name="Jogler M."/>
            <person name="Boedeker C."/>
            <person name="Pinto D."/>
            <person name="Vollmers J."/>
            <person name="Rivas-Marin E."/>
            <person name="Kohn T."/>
            <person name="Peeters S.H."/>
            <person name="Heuer A."/>
            <person name="Rast P."/>
            <person name="Oberbeckmann S."/>
            <person name="Bunk B."/>
            <person name="Jeske O."/>
            <person name="Meyerdierks A."/>
            <person name="Storesund J.E."/>
            <person name="Kallscheuer N."/>
            <person name="Luecker S."/>
            <person name="Lage O.M."/>
            <person name="Pohl T."/>
            <person name="Merkel B.J."/>
            <person name="Hornburger P."/>
            <person name="Mueller R.-W."/>
            <person name="Bruemmer F."/>
            <person name="Labrenz M."/>
            <person name="Spormann A.M."/>
            <person name="Op den Camp H."/>
            <person name="Overmann J."/>
            <person name="Amann R."/>
            <person name="Jetten M.S.M."/>
            <person name="Mascher T."/>
            <person name="Medema M.H."/>
            <person name="Devos D.P."/>
            <person name="Kaster A.-K."/>
            <person name="Ovreas L."/>
            <person name="Rohde M."/>
            <person name="Galperin M.Y."/>
            <person name="Jogler C."/>
        </authorList>
    </citation>
    <scope>NUCLEOTIDE SEQUENCE [LARGE SCALE GENOMIC DNA]</scope>
    <source>
        <strain evidence="1 2">OJF2</strain>
    </source>
</reference>
<dbReference type="EMBL" id="CP042997">
    <property type="protein sequence ID" value="QEH36566.1"/>
    <property type="molecule type" value="Genomic_DNA"/>
</dbReference>
<evidence type="ECO:0008006" key="3">
    <source>
        <dbReference type="Google" id="ProtNLM"/>
    </source>
</evidence>
<gene>
    <name evidence="1" type="ORF">OJF2_51500</name>
</gene>
<dbReference type="KEGG" id="agv:OJF2_51500"/>